<keyword evidence="1" id="KW-0175">Coiled coil</keyword>
<feature type="compositionally biased region" description="Basic and acidic residues" evidence="2">
    <location>
        <begin position="750"/>
        <end position="767"/>
    </location>
</feature>
<dbReference type="GO" id="GO:0005886">
    <property type="term" value="C:plasma membrane"/>
    <property type="evidence" value="ECO:0007669"/>
    <property type="project" value="TreeGrafter"/>
</dbReference>
<dbReference type="InterPro" id="IPR031160">
    <property type="entry name" value="F_BAR_dom"/>
</dbReference>
<dbReference type="SUPFAM" id="SSF48350">
    <property type="entry name" value="GTPase activation domain, GAP"/>
    <property type="match status" value="1"/>
</dbReference>
<dbReference type="GO" id="GO:0007264">
    <property type="term" value="P:small GTPase-mediated signal transduction"/>
    <property type="evidence" value="ECO:0007669"/>
    <property type="project" value="TreeGrafter"/>
</dbReference>
<dbReference type="GO" id="GO:0007010">
    <property type="term" value="P:cytoskeleton organization"/>
    <property type="evidence" value="ECO:0007669"/>
    <property type="project" value="TreeGrafter"/>
</dbReference>
<dbReference type="RefSeq" id="XP_002548832.1">
    <property type="nucleotide sequence ID" value="XM_002548786.1"/>
</dbReference>
<dbReference type="SMART" id="SM00324">
    <property type="entry name" value="RhoGAP"/>
    <property type="match status" value="1"/>
</dbReference>
<evidence type="ECO:0000313" key="6">
    <source>
        <dbReference type="EMBL" id="EER32704.1"/>
    </source>
</evidence>
<dbReference type="Gene3D" id="1.10.10.10">
    <property type="entry name" value="Winged helix-like DNA-binding domain superfamily/Winged helix DNA-binding domain"/>
    <property type="match status" value="1"/>
</dbReference>
<dbReference type="InterPro" id="IPR000591">
    <property type="entry name" value="DEP_dom"/>
</dbReference>
<dbReference type="KEGG" id="ctp:CTRG_03129"/>
<evidence type="ECO:0000256" key="1">
    <source>
        <dbReference type="PROSITE-ProRule" id="PRU01077"/>
    </source>
</evidence>
<feature type="compositionally biased region" description="Basic and acidic residues" evidence="2">
    <location>
        <begin position="838"/>
        <end position="857"/>
    </location>
</feature>
<reference evidence="6 7" key="1">
    <citation type="journal article" date="2009" name="Nature">
        <title>Evolution of pathogenicity and sexual reproduction in eight Candida genomes.</title>
        <authorList>
            <person name="Butler G."/>
            <person name="Rasmussen M.D."/>
            <person name="Lin M.F."/>
            <person name="Santos M.A."/>
            <person name="Sakthikumar S."/>
            <person name="Munro C.A."/>
            <person name="Rheinbay E."/>
            <person name="Grabherr M."/>
            <person name="Forche A."/>
            <person name="Reedy J.L."/>
            <person name="Agrafioti I."/>
            <person name="Arnaud M.B."/>
            <person name="Bates S."/>
            <person name="Brown A.J."/>
            <person name="Brunke S."/>
            <person name="Costanzo M.C."/>
            <person name="Fitzpatrick D.A."/>
            <person name="de Groot P.W."/>
            <person name="Harris D."/>
            <person name="Hoyer L.L."/>
            <person name="Hube B."/>
            <person name="Klis F.M."/>
            <person name="Kodira C."/>
            <person name="Lennard N."/>
            <person name="Logue M.E."/>
            <person name="Martin R."/>
            <person name="Neiman A.M."/>
            <person name="Nikolaou E."/>
            <person name="Quail M.A."/>
            <person name="Quinn J."/>
            <person name="Santos M.C."/>
            <person name="Schmitzberger F.F."/>
            <person name="Sherlock G."/>
            <person name="Shah P."/>
            <person name="Silverstein K.A."/>
            <person name="Skrzypek M.S."/>
            <person name="Soll D."/>
            <person name="Staggs R."/>
            <person name="Stansfield I."/>
            <person name="Stumpf M.P."/>
            <person name="Sudbery P.E."/>
            <person name="Srikantha T."/>
            <person name="Zeng Q."/>
            <person name="Berman J."/>
            <person name="Berriman M."/>
            <person name="Heitman J."/>
            <person name="Gow N.A."/>
            <person name="Lorenz M.C."/>
            <person name="Birren B.W."/>
            <person name="Kellis M."/>
            <person name="Cuomo C.A."/>
        </authorList>
    </citation>
    <scope>NUCLEOTIDE SEQUENCE [LARGE SCALE GENOMIC DNA]</scope>
    <source>
        <strain evidence="7">ATCC MYA-3404 / T1</strain>
    </source>
</reference>
<dbReference type="Gene3D" id="1.20.1270.60">
    <property type="entry name" value="Arfaptin homology (AH) domain/BAR domain"/>
    <property type="match status" value="2"/>
</dbReference>
<evidence type="ECO:0000313" key="7">
    <source>
        <dbReference type="Proteomes" id="UP000002037"/>
    </source>
</evidence>
<dbReference type="GO" id="GO:0005096">
    <property type="term" value="F:GTPase activator activity"/>
    <property type="evidence" value="ECO:0007669"/>
    <property type="project" value="TreeGrafter"/>
</dbReference>
<evidence type="ECO:0000259" key="5">
    <source>
        <dbReference type="PROSITE" id="PS51741"/>
    </source>
</evidence>
<feature type="compositionally biased region" description="Polar residues" evidence="2">
    <location>
        <begin position="693"/>
        <end position="704"/>
    </location>
</feature>
<dbReference type="Pfam" id="PF00610">
    <property type="entry name" value="DEP"/>
    <property type="match status" value="1"/>
</dbReference>
<gene>
    <name evidence="6" type="ORF">CTRG_03129</name>
</gene>
<sequence>MSFAENFWTQDYHQGFEKLFVQLHQGILENNDFIKLFEKRMESEIIYGNSLESIISDSKPTSSRQLNDDFVSTIKNAYTKMNETFYKQGQYHLNIAENIESTVLQPFEKWCGEHEQRVNFSEFTLKDKYKLLKQHQLNVDKIQKKYFNKCRMLEEFKSHFSEEELQEELRELSLGEDTGKQHTPIEGGDGKATGTGSQHQQGEGDEEDAEIFEFTHAKYDKKQMKALLKDMLSKIPMAPHKVPIFGTYQNVSTGSSITQWLLENMPEFNKNLEKAEIFGQDLIRNEFIRVVGTIGKSFINSSQFFYQWKDLAFQLAGVENEHVVDNSLAKSLSFKFEDVKEAMGVNTVDFSDKSQLPRLINDVNNLDTQYLNAVIELDKLRCEFEEVAMDHLTFMQKCELDRLKAIKKVTFDFLSSFANRISNLKTVSDELVLLEETINPINDLKFLIENYGTGKFKPIVTLYDNYYDSNINQTFGVDLNVKARLDKKVVPYIIQCILSQLDNVYPDVQNDEERVNLWTQPVHLSNVHKLRFQLNELQDPSKITAVLKESHPLLITNVLKLYFMELPDSIIPHNYYDVIKLLYTNYHDESQSDSRINGLQNVLSELPKCNLATLDAILTHLNRLVSIIGTQNKDSALELQHRLAKEFGSLVLRPKIDVLNNLESSYLNDKFQVTLMNDLFDNKQDIFNELRRQSSTRGGNSVSPAISRHGSLTRHESIKSGKSHSAADNLVAKSKSRLESRLQSAVKSQIKKDAQSEGVKSNDDDAPKQAMGLKRSPSPKKKKLNVLLNEENGKSSNGKKALPPAPVTYRPAKDIIYDKSPNQSATDLSSPPKFAPSLERKSSVKDMAKDFENKSIEDFQDAISRSGSRSASPSKSS</sequence>
<dbReference type="EMBL" id="GG692398">
    <property type="protein sequence ID" value="EER32704.1"/>
    <property type="molecule type" value="Genomic_DNA"/>
</dbReference>
<dbReference type="InterPro" id="IPR008936">
    <property type="entry name" value="Rho_GTPase_activation_prot"/>
</dbReference>
<dbReference type="AlphaFoldDB" id="C5MAN7"/>
<evidence type="ECO:0008006" key="8">
    <source>
        <dbReference type="Google" id="ProtNLM"/>
    </source>
</evidence>
<feature type="domain" description="F-BAR" evidence="5">
    <location>
        <begin position="1"/>
        <end position="443"/>
    </location>
</feature>
<dbReference type="PROSITE" id="PS51741">
    <property type="entry name" value="F_BAR"/>
    <property type="match status" value="1"/>
</dbReference>
<dbReference type="Proteomes" id="UP000002037">
    <property type="component" value="Unassembled WGS sequence"/>
</dbReference>
<dbReference type="GO" id="GO:0000935">
    <property type="term" value="C:division septum"/>
    <property type="evidence" value="ECO:0007669"/>
    <property type="project" value="TreeGrafter"/>
</dbReference>
<dbReference type="PROSITE" id="PS50186">
    <property type="entry name" value="DEP"/>
    <property type="match status" value="1"/>
</dbReference>
<dbReference type="eggNOG" id="ENOG502QQWB">
    <property type="taxonomic scope" value="Eukaryota"/>
</dbReference>
<dbReference type="InterPro" id="IPR036390">
    <property type="entry name" value="WH_DNA-bd_sf"/>
</dbReference>
<evidence type="ECO:0000259" key="4">
    <source>
        <dbReference type="PROSITE" id="PS50238"/>
    </source>
</evidence>
<dbReference type="SUPFAM" id="SSF103657">
    <property type="entry name" value="BAR/IMD domain-like"/>
    <property type="match status" value="1"/>
</dbReference>
<protein>
    <recommendedName>
        <fullName evidence="8">Rho-GAP domain-containing protein</fullName>
    </recommendedName>
</protein>
<accession>C5MAN7</accession>
<dbReference type="OrthoDB" id="2155291at2759"/>
<dbReference type="Pfam" id="PF00620">
    <property type="entry name" value="RhoGAP"/>
    <property type="match status" value="1"/>
</dbReference>
<dbReference type="VEuPathDB" id="FungiDB:CTRG_03129"/>
<dbReference type="PROSITE" id="PS50238">
    <property type="entry name" value="RHOGAP"/>
    <property type="match status" value="1"/>
</dbReference>
<dbReference type="Pfam" id="PF00611">
    <property type="entry name" value="FCH"/>
    <property type="match status" value="1"/>
</dbReference>
<dbReference type="InterPro" id="IPR000198">
    <property type="entry name" value="RhoGAP_dom"/>
</dbReference>
<dbReference type="GO" id="GO:0005737">
    <property type="term" value="C:cytoplasm"/>
    <property type="evidence" value="ECO:0007669"/>
    <property type="project" value="TreeGrafter"/>
</dbReference>
<dbReference type="InterPro" id="IPR027267">
    <property type="entry name" value="AH/BAR_dom_sf"/>
</dbReference>
<organism evidence="6 7">
    <name type="scientific">Candida tropicalis (strain ATCC MYA-3404 / T1)</name>
    <name type="common">Yeast</name>
    <dbReference type="NCBI Taxonomy" id="294747"/>
    <lineage>
        <taxon>Eukaryota</taxon>
        <taxon>Fungi</taxon>
        <taxon>Dikarya</taxon>
        <taxon>Ascomycota</taxon>
        <taxon>Saccharomycotina</taxon>
        <taxon>Pichiomycetes</taxon>
        <taxon>Debaryomycetaceae</taxon>
        <taxon>Candida/Lodderomyces clade</taxon>
        <taxon>Candida</taxon>
    </lineage>
</organism>
<dbReference type="PANTHER" id="PTHR23065:SF17">
    <property type="entry name" value="RHO-GTPASE-ACTIVATING PROTEIN RGD2"/>
    <property type="match status" value="1"/>
</dbReference>
<feature type="compositionally biased region" description="Low complexity" evidence="2">
    <location>
        <begin position="864"/>
        <end position="877"/>
    </location>
</feature>
<dbReference type="SMART" id="SM00049">
    <property type="entry name" value="DEP"/>
    <property type="match status" value="1"/>
</dbReference>
<dbReference type="InterPro" id="IPR001060">
    <property type="entry name" value="FCH_dom"/>
</dbReference>
<evidence type="ECO:0000259" key="3">
    <source>
        <dbReference type="PROSITE" id="PS50186"/>
    </source>
</evidence>
<feature type="region of interest" description="Disordered" evidence="2">
    <location>
        <begin position="175"/>
        <end position="206"/>
    </location>
</feature>
<name>C5MAN7_CANTT</name>
<feature type="domain" description="DEP" evidence="3">
    <location>
        <begin position="231"/>
        <end position="310"/>
    </location>
</feature>
<dbReference type="CDD" id="cd04399">
    <property type="entry name" value="RhoGAP_fRGD2"/>
    <property type="match status" value="1"/>
</dbReference>
<evidence type="ECO:0000256" key="2">
    <source>
        <dbReference type="SAM" id="MobiDB-lite"/>
    </source>
</evidence>
<dbReference type="SUPFAM" id="SSF46785">
    <property type="entry name" value="Winged helix' DNA-binding domain"/>
    <property type="match status" value="1"/>
</dbReference>
<feature type="domain" description="Rho-GAP" evidence="4">
    <location>
        <begin position="477"/>
        <end position="687"/>
    </location>
</feature>
<dbReference type="Gene3D" id="1.10.555.10">
    <property type="entry name" value="Rho GTPase activation protein"/>
    <property type="match status" value="1"/>
</dbReference>
<dbReference type="SMART" id="SM00055">
    <property type="entry name" value="FCH"/>
    <property type="match status" value="1"/>
</dbReference>
<keyword evidence="7" id="KW-1185">Reference proteome</keyword>
<dbReference type="InterPro" id="IPR036388">
    <property type="entry name" value="WH-like_DNA-bd_sf"/>
</dbReference>
<dbReference type="GeneID" id="8299757"/>
<feature type="compositionally biased region" description="Polar residues" evidence="2">
    <location>
        <begin position="820"/>
        <end position="829"/>
    </location>
</feature>
<dbReference type="STRING" id="294747.C5MAN7"/>
<feature type="region of interest" description="Disordered" evidence="2">
    <location>
        <begin position="692"/>
        <end position="877"/>
    </location>
</feature>
<dbReference type="PANTHER" id="PTHR23065">
    <property type="entry name" value="PROLINE-SERINE-THREONINE PHOSPHATASE INTERACTING PROTEIN 1"/>
    <property type="match status" value="1"/>
</dbReference>
<proteinExistence type="predicted"/>
<dbReference type="HOGENOM" id="CLU_008201_1_0_1"/>